<dbReference type="PANTHER" id="PTHR43792:SF8">
    <property type="entry name" value="[RIBOSOMAL PROTEIN US5]-ALANINE N-ACETYLTRANSFERASE"/>
    <property type="match status" value="1"/>
</dbReference>
<keyword evidence="2" id="KW-0012">Acyltransferase</keyword>
<protein>
    <recommendedName>
        <fullName evidence="4">N-acetyltransferase domain-containing protein</fullName>
    </recommendedName>
</protein>
<evidence type="ECO:0000313" key="5">
    <source>
        <dbReference type="EMBL" id="ARU62877.1"/>
    </source>
</evidence>
<sequence length="197" mass="22891">MFVERCRFAGLNGGSSVSDIEIQLITEADYEEVIEFEINNREFLRKTVPGRDDDLFYHPQKLRELFEKQLAANKTGERFSYLIRNCNGDLAGRCHLYDIMRGPRQKAEIGCHLSRCHAGHGIASKALRLLVREGFDTHRLHRIEASTLTTNVPAQMAVLRLGFQYVGRSEKYIWLNQEWRDCVHFAIVNPHWNRTNE</sequence>
<evidence type="ECO:0000259" key="4">
    <source>
        <dbReference type="PROSITE" id="PS51186"/>
    </source>
</evidence>
<evidence type="ECO:0000256" key="2">
    <source>
        <dbReference type="ARBA" id="ARBA00023315"/>
    </source>
</evidence>
<keyword evidence="6" id="KW-1185">Reference proteome</keyword>
<dbReference type="Pfam" id="PF13302">
    <property type="entry name" value="Acetyltransf_3"/>
    <property type="match status" value="1"/>
</dbReference>
<evidence type="ECO:0000313" key="6">
    <source>
        <dbReference type="Proteomes" id="UP000195437"/>
    </source>
</evidence>
<dbReference type="InterPro" id="IPR000182">
    <property type="entry name" value="GNAT_dom"/>
</dbReference>
<dbReference type="PROSITE" id="PS51186">
    <property type="entry name" value="GNAT"/>
    <property type="match status" value="1"/>
</dbReference>
<dbReference type="PANTHER" id="PTHR43792">
    <property type="entry name" value="GNAT FAMILY, PUTATIVE (AFU_ORTHOLOGUE AFUA_3G00765)-RELATED-RELATED"/>
    <property type="match status" value="1"/>
</dbReference>
<gene>
    <name evidence="5" type="ORF">CBW65_19260</name>
</gene>
<dbReference type="EMBL" id="CP021434">
    <property type="protein sequence ID" value="ARU62877.1"/>
    <property type="molecule type" value="Genomic_DNA"/>
</dbReference>
<organism evidence="5 6">
    <name type="scientific">Tumebacillus avium</name>
    <dbReference type="NCBI Taxonomy" id="1903704"/>
    <lineage>
        <taxon>Bacteria</taxon>
        <taxon>Bacillati</taxon>
        <taxon>Bacillota</taxon>
        <taxon>Bacilli</taxon>
        <taxon>Bacillales</taxon>
        <taxon>Alicyclobacillaceae</taxon>
        <taxon>Tumebacillus</taxon>
    </lineage>
</organism>
<dbReference type="KEGG" id="tum:CBW65_19260"/>
<proteinExistence type="inferred from homology"/>
<dbReference type="InterPro" id="IPR051531">
    <property type="entry name" value="N-acetyltransferase"/>
</dbReference>
<dbReference type="Proteomes" id="UP000195437">
    <property type="component" value="Chromosome"/>
</dbReference>
<comment type="similarity">
    <text evidence="3">Belongs to the acetyltransferase family. RimJ subfamily.</text>
</comment>
<name>A0A1Y0IR16_9BACL</name>
<dbReference type="GO" id="GO:0008999">
    <property type="term" value="F:protein-N-terminal-alanine acetyltransferase activity"/>
    <property type="evidence" value="ECO:0007669"/>
    <property type="project" value="TreeGrafter"/>
</dbReference>
<evidence type="ECO:0000256" key="3">
    <source>
        <dbReference type="ARBA" id="ARBA00038502"/>
    </source>
</evidence>
<dbReference type="Gene3D" id="3.40.630.30">
    <property type="match status" value="1"/>
</dbReference>
<dbReference type="GO" id="GO:0005737">
    <property type="term" value="C:cytoplasm"/>
    <property type="evidence" value="ECO:0007669"/>
    <property type="project" value="TreeGrafter"/>
</dbReference>
<evidence type="ECO:0000256" key="1">
    <source>
        <dbReference type="ARBA" id="ARBA00022679"/>
    </source>
</evidence>
<dbReference type="InterPro" id="IPR016181">
    <property type="entry name" value="Acyl_CoA_acyltransferase"/>
</dbReference>
<keyword evidence="1" id="KW-0808">Transferase</keyword>
<dbReference type="SUPFAM" id="SSF55729">
    <property type="entry name" value="Acyl-CoA N-acyltransferases (Nat)"/>
    <property type="match status" value="1"/>
</dbReference>
<dbReference type="AlphaFoldDB" id="A0A1Y0IR16"/>
<feature type="domain" description="N-acetyltransferase" evidence="4">
    <location>
        <begin position="20"/>
        <end position="180"/>
    </location>
</feature>
<reference evidence="6" key="1">
    <citation type="submission" date="2017-05" db="EMBL/GenBank/DDBJ databases">
        <authorList>
            <person name="Sung H."/>
        </authorList>
    </citation>
    <scope>NUCLEOTIDE SEQUENCE [LARGE SCALE GENOMIC DNA]</scope>
    <source>
        <strain evidence="6">AR23208</strain>
    </source>
</reference>
<accession>A0A1Y0IR16</accession>